<feature type="domain" description="COQ9 C-terminal" evidence="10">
    <location>
        <begin position="213"/>
        <end position="283"/>
    </location>
</feature>
<keyword evidence="7 8" id="KW-0496">Mitochondrion</keyword>
<reference evidence="11 12" key="1">
    <citation type="journal article" date="2024" name="Plant J.">
        <title>Genome sequences and population genomics reveal climatic adaptation and genomic divergence between two closely related sweetgum species.</title>
        <authorList>
            <person name="Xu W.Q."/>
            <person name="Ren C.Q."/>
            <person name="Zhang X.Y."/>
            <person name="Comes H.P."/>
            <person name="Liu X.H."/>
            <person name="Li Y.G."/>
            <person name="Kettle C.J."/>
            <person name="Jalonen R."/>
            <person name="Gaisberger H."/>
            <person name="Ma Y.Z."/>
            <person name="Qiu Y.X."/>
        </authorList>
    </citation>
    <scope>NUCLEOTIDE SEQUENCE [LARGE SCALE GENOMIC DNA]</scope>
    <source>
        <strain evidence="11">Hangzhou</strain>
    </source>
</reference>
<dbReference type="InterPro" id="IPR012762">
    <property type="entry name" value="Ubiq_biosynth_COQ9"/>
</dbReference>
<dbReference type="Gene3D" id="1.10.357.10">
    <property type="entry name" value="Tetracycline Repressor, domain 2"/>
    <property type="match status" value="1"/>
</dbReference>
<sequence length="315" mass="35118">MYRTAARRLLHCPSRGNNSRLRFYHLPAIINSSRFSTSANSHSSSNQTPNQPPHIPPETPCYANSTSSSSSSSSSTSTAEEAHRHESRSSGGGAARQAKVEYEDEQARLLQASLRHVIRLGWTEAAMIAGAREVGLSPSIIGSFPRKEAALVEFFMDECLQRLIDKIDSEEELKNLIPSEHISKLVRIRLEMQAPYISKWPQALSIQAQPLNVSTSFKQRAMLIDEIWHAVGDEASDIDWYVKRTILGGIYSTTEVYMLTDSSPEFRDTWAFLNDRVKDAFDLKKAVQEAKYFAEAVGAGMGNSLQGFMKKVFPG</sequence>
<feature type="compositionally biased region" description="Pro residues" evidence="9">
    <location>
        <begin position="50"/>
        <end position="59"/>
    </location>
</feature>
<dbReference type="FunFam" id="1.10.357.10:FF:000004">
    <property type="entry name" value="Ubiquinone biosynthesis protein COQ9, mitochondrial"/>
    <property type="match status" value="1"/>
</dbReference>
<evidence type="ECO:0000256" key="6">
    <source>
        <dbReference type="ARBA" id="ARBA00023121"/>
    </source>
</evidence>
<dbReference type="GO" id="GO:0008289">
    <property type="term" value="F:lipid binding"/>
    <property type="evidence" value="ECO:0007669"/>
    <property type="project" value="UniProtKB-UniRule"/>
</dbReference>
<dbReference type="GO" id="GO:0006744">
    <property type="term" value="P:ubiquinone biosynthetic process"/>
    <property type="evidence" value="ECO:0007669"/>
    <property type="project" value="UniProtKB-UniRule"/>
</dbReference>
<comment type="caution">
    <text evidence="11">The sequence shown here is derived from an EMBL/GenBank/DDBJ whole genome shotgun (WGS) entry which is preliminary data.</text>
</comment>
<dbReference type="InterPro" id="IPR013718">
    <property type="entry name" value="COQ9_C"/>
</dbReference>
<feature type="compositionally biased region" description="Low complexity" evidence="9">
    <location>
        <begin position="65"/>
        <end position="78"/>
    </location>
</feature>
<evidence type="ECO:0000256" key="8">
    <source>
        <dbReference type="RuleBase" id="RU366063"/>
    </source>
</evidence>
<dbReference type="PANTHER" id="PTHR21427:SF19">
    <property type="entry name" value="UBIQUINONE BIOSYNTHESIS PROTEIN COQ9, MITOCHONDRIAL"/>
    <property type="match status" value="1"/>
</dbReference>
<evidence type="ECO:0000256" key="1">
    <source>
        <dbReference type="ARBA" id="ARBA00004173"/>
    </source>
</evidence>
<dbReference type="PANTHER" id="PTHR21427">
    <property type="entry name" value="UBIQUINONE BIOSYNTHESIS PROTEIN COQ9, MITOCHONDRIAL"/>
    <property type="match status" value="1"/>
</dbReference>
<gene>
    <name evidence="11" type="ORF">L1049_021974</name>
</gene>
<dbReference type="NCBIfam" id="TIGR02396">
    <property type="entry name" value="diverge_rpsU"/>
    <property type="match status" value="1"/>
</dbReference>
<accession>A0AAP0RDR0</accession>
<comment type="pathway">
    <text evidence="2 8">Cofactor biosynthesis; ubiquinone biosynthesis.</text>
</comment>
<dbReference type="Proteomes" id="UP001415857">
    <property type="component" value="Unassembled WGS sequence"/>
</dbReference>
<evidence type="ECO:0000256" key="2">
    <source>
        <dbReference type="ARBA" id="ARBA00004749"/>
    </source>
</evidence>
<evidence type="ECO:0000313" key="12">
    <source>
        <dbReference type="Proteomes" id="UP001415857"/>
    </source>
</evidence>
<comment type="similarity">
    <text evidence="3 8">Belongs to the COQ9 family.</text>
</comment>
<evidence type="ECO:0000256" key="3">
    <source>
        <dbReference type="ARBA" id="ARBA00010766"/>
    </source>
</evidence>
<comment type="function">
    <text evidence="8">Membrane-associated protein that warps the membrane surface to access and bind aromatic isoprenes with high specificity, including ubiquinone (CoQ) isoprene intermediates and presents them directly to Coq7, therefore facilitating the Coq7-mediated hydroxylase step. Participates in the biosynthesis of coenzyme Q, also named ubiquinone, an essential lipid-soluble electron transporter for aerobic cellular respiration.</text>
</comment>
<keyword evidence="6 8" id="KW-0446">Lipid-binding</keyword>
<evidence type="ECO:0000259" key="10">
    <source>
        <dbReference type="Pfam" id="PF08511"/>
    </source>
</evidence>
<evidence type="ECO:0000313" key="11">
    <source>
        <dbReference type="EMBL" id="KAK9274723.1"/>
    </source>
</evidence>
<keyword evidence="12" id="KW-1185">Reference proteome</keyword>
<dbReference type="GO" id="GO:0005743">
    <property type="term" value="C:mitochondrial inner membrane"/>
    <property type="evidence" value="ECO:0007669"/>
    <property type="project" value="TreeGrafter"/>
</dbReference>
<dbReference type="Pfam" id="PF08511">
    <property type="entry name" value="COQ9"/>
    <property type="match status" value="1"/>
</dbReference>
<dbReference type="AlphaFoldDB" id="A0AAP0RDR0"/>
<evidence type="ECO:0000256" key="7">
    <source>
        <dbReference type="ARBA" id="ARBA00023128"/>
    </source>
</evidence>
<feature type="compositionally biased region" description="Low complexity" evidence="9">
    <location>
        <begin position="35"/>
        <end position="46"/>
    </location>
</feature>
<keyword evidence="5" id="KW-0809">Transit peptide</keyword>
<name>A0AAP0RDR0_LIQFO</name>
<evidence type="ECO:0000256" key="4">
    <source>
        <dbReference type="ARBA" id="ARBA00022688"/>
    </source>
</evidence>
<evidence type="ECO:0000256" key="9">
    <source>
        <dbReference type="SAM" id="MobiDB-lite"/>
    </source>
</evidence>
<proteinExistence type="inferred from homology"/>
<feature type="region of interest" description="Disordered" evidence="9">
    <location>
        <begin position="35"/>
        <end position="100"/>
    </location>
</feature>
<keyword evidence="4 8" id="KW-0831">Ubiquinone biosynthesis</keyword>
<comment type="subcellular location">
    <subcellularLocation>
        <location evidence="1 8">Mitochondrion</location>
    </subcellularLocation>
</comment>
<protein>
    <recommendedName>
        <fullName evidence="8">Ubiquinone biosynthesis protein</fullName>
    </recommendedName>
</protein>
<evidence type="ECO:0000256" key="5">
    <source>
        <dbReference type="ARBA" id="ARBA00022946"/>
    </source>
</evidence>
<dbReference type="EMBL" id="JBBPBK010000011">
    <property type="protein sequence ID" value="KAK9274723.1"/>
    <property type="molecule type" value="Genomic_DNA"/>
</dbReference>
<organism evidence="11 12">
    <name type="scientific">Liquidambar formosana</name>
    <name type="common">Formosan gum</name>
    <dbReference type="NCBI Taxonomy" id="63359"/>
    <lineage>
        <taxon>Eukaryota</taxon>
        <taxon>Viridiplantae</taxon>
        <taxon>Streptophyta</taxon>
        <taxon>Embryophyta</taxon>
        <taxon>Tracheophyta</taxon>
        <taxon>Spermatophyta</taxon>
        <taxon>Magnoliopsida</taxon>
        <taxon>eudicotyledons</taxon>
        <taxon>Gunneridae</taxon>
        <taxon>Pentapetalae</taxon>
        <taxon>Saxifragales</taxon>
        <taxon>Altingiaceae</taxon>
        <taxon>Liquidambar</taxon>
    </lineage>
</organism>